<dbReference type="AlphaFoldDB" id="A0A2S5RHD6"/>
<organism evidence="2 3">
    <name type="scientific">Mesoplasma corruscae</name>
    <dbReference type="NCBI Taxonomy" id="216874"/>
    <lineage>
        <taxon>Bacteria</taxon>
        <taxon>Bacillati</taxon>
        <taxon>Mycoplasmatota</taxon>
        <taxon>Mollicutes</taxon>
        <taxon>Entomoplasmatales</taxon>
        <taxon>Entomoplasmataceae</taxon>
        <taxon>Mesoplasma</taxon>
    </lineage>
</organism>
<comment type="caution">
    <text evidence="2">The sequence shown here is derived from an EMBL/GenBank/DDBJ whole genome shotgun (WGS) entry which is preliminary data.</text>
</comment>
<accession>A0A2S5RHD6</accession>
<dbReference type="InterPro" id="IPR036736">
    <property type="entry name" value="ACP-like_sf"/>
</dbReference>
<evidence type="ECO:0000313" key="2">
    <source>
        <dbReference type="EMBL" id="PPE06746.1"/>
    </source>
</evidence>
<reference evidence="2 3" key="1">
    <citation type="submission" date="2017-11" db="EMBL/GenBank/DDBJ databases">
        <title>Genome sequence of Mesoplasma corruscae ELCA-2 (ATCC 49579).</title>
        <authorList>
            <person name="Lo W.-S."/>
            <person name="Kuo C.-H."/>
        </authorList>
    </citation>
    <scope>NUCLEOTIDE SEQUENCE [LARGE SCALE GENOMIC DNA]</scope>
    <source>
        <strain evidence="2 3">ELCA-2</strain>
    </source>
</reference>
<sequence length="76" mass="8579">MNINNEILKEIKKRGVKVALTKNTKFSAMGLDSLDLMDMITVLEEKLNVYVSDDILLSIKTIGDLEIEIEKLLKNA</sequence>
<protein>
    <submittedName>
        <fullName evidence="2">Acyl carrier protein</fullName>
    </submittedName>
</protein>
<keyword evidence="3" id="KW-1185">Reference proteome</keyword>
<gene>
    <name evidence="2" type="ORF">MCORR_v1c03770</name>
</gene>
<dbReference type="Proteomes" id="UP000239785">
    <property type="component" value="Unassembled WGS sequence"/>
</dbReference>
<dbReference type="Gene3D" id="1.10.1200.10">
    <property type="entry name" value="ACP-like"/>
    <property type="match status" value="1"/>
</dbReference>
<proteinExistence type="predicted"/>
<feature type="domain" description="Carrier" evidence="1">
    <location>
        <begin position="1"/>
        <end position="73"/>
    </location>
</feature>
<evidence type="ECO:0000313" key="3">
    <source>
        <dbReference type="Proteomes" id="UP000239785"/>
    </source>
</evidence>
<dbReference type="InterPro" id="IPR009081">
    <property type="entry name" value="PP-bd_ACP"/>
</dbReference>
<dbReference type="Pfam" id="PF00550">
    <property type="entry name" value="PP-binding"/>
    <property type="match status" value="1"/>
</dbReference>
<name>A0A2S5RHD6_9MOLU</name>
<dbReference type="PROSITE" id="PS50075">
    <property type="entry name" value="CARRIER"/>
    <property type="match status" value="1"/>
</dbReference>
<dbReference type="SUPFAM" id="SSF47336">
    <property type="entry name" value="ACP-like"/>
    <property type="match status" value="1"/>
</dbReference>
<dbReference type="OrthoDB" id="400913at2"/>
<dbReference type="EMBL" id="PHNF01000001">
    <property type="protein sequence ID" value="PPE06746.1"/>
    <property type="molecule type" value="Genomic_DNA"/>
</dbReference>
<evidence type="ECO:0000259" key="1">
    <source>
        <dbReference type="PROSITE" id="PS50075"/>
    </source>
</evidence>
<dbReference type="RefSeq" id="WP_104207913.1">
    <property type="nucleotide sequence ID" value="NZ_PHNF01000001.1"/>
</dbReference>